<dbReference type="InterPro" id="IPR013096">
    <property type="entry name" value="Cupin_2"/>
</dbReference>
<keyword evidence="3" id="KW-1185">Reference proteome</keyword>
<evidence type="ECO:0000313" key="2">
    <source>
        <dbReference type="EMBL" id="NBC69312.1"/>
    </source>
</evidence>
<dbReference type="RefSeq" id="WP_161697001.1">
    <property type="nucleotide sequence ID" value="NZ_JAAAMU010000004.1"/>
</dbReference>
<evidence type="ECO:0000313" key="3">
    <source>
        <dbReference type="Proteomes" id="UP000558113"/>
    </source>
</evidence>
<reference evidence="2 3" key="1">
    <citation type="submission" date="2020-01" db="EMBL/GenBank/DDBJ databases">
        <title>Paenibacillus soybeanensis sp. nov. isolated from the nodules of soybean (Glycine max(L.) Merr).</title>
        <authorList>
            <person name="Wang H."/>
        </authorList>
    </citation>
    <scope>NUCLEOTIDE SEQUENCE [LARGE SCALE GENOMIC DNA]</scope>
    <source>
        <strain evidence="2 3">DSM 23054</strain>
    </source>
</reference>
<dbReference type="PIRSF" id="PIRSF019307">
    <property type="entry name" value="UCP019307"/>
    <property type="match status" value="1"/>
</dbReference>
<dbReference type="Proteomes" id="UP000558113">
    <property type="component" value="Unassembled WGS sequence"/>
</dbReference>
<name>A0A7X4YN07_9BACL</name>
<protein>
    <submittedName>
        <fullName evidence="2">Cupin domain-containing protein</fullName>
    </submittedName>
</protein>
<organism evidence="2 3">
    <name type="scientific">Paenibacillus sacheonensis</name>
    <dbReference type="NCBI Taxonomy" id="742054"/>
    <lineage>
        <taxon>Bacteria</taxon>
        <taxon>Bacillati</taxon>
        <taxon>Bacillota</taxon>
        <taxon>Bacilli</taxon>
        <taxon>Bacillales</taxon>
        <taxon>Paenibacillaceae</taxon>
        <taxon>Paenibacillus</taxon>
    </lineage>
</organism>
<evidence type="ECO:0000259" key="1">
    <source>
        <dbReference type="Pfam" id="PF07883"/>
    </source>
</evidence>
<dbReference type="PANTHER" id="PTHR36448:SF2">
    <property type="entry name" value="CUPIN TYPE-1 DOMAIN-CONTAINING PROTEIN"/>
    <property type="match status" value="1"/>
</dbReference>
<gene>
    <name evidence="2" type="ORF">GT003_09945</name>
</gene>
<dbReference type="EMBL" id="JAAAMU010000004">
    <property type="protein sequence ID" value="NBC69312.1"/>
    <property type="molecule type" value="Genomic_DNA"/>
</dbReference>
<feature type="domain" description="Cupin type-2" evidence="1">
    <location>
        <begin position="60"/>
        <end position="106"/>
    </location>
</feature>
<dbReference type="OrthoDB" id="9791759at2"/>
<dbReference type="Gene3D" id="2.60.120.10">
    <property type="entry name" value="Jelly Rolls"/>
    <property type="match status" value="1"/>
</dbReference>
<comment type="caution">
    <text evidence="2">The sequence shown here is derived from an EMBL/GenBank/DDBJ whole genome shotgun (WGS) entry which is preliminary data.</text>
</comment>
<dbReference type="InterPro" id="IPR047121">
    <property type="entry name" value="YjiB-like"/>
</dbReference>
<proteinExistence type="predicted"/>
<dbReference type="Pfam" id="PF07883">
    <property type="entry name" value="Cupin_2"/>
    <property type="match status" value="1"/>
</dbReference>
<dbReference type="InterPro" id="IPR014710">
    <property type="entry name" value="RmlC-like_jellyroll"/>
</dbReference>
<accession>A0A7X4YN07</accession>
<dbReference type="InterPro" id="IPR014500">
    <property type="entry name" value="UCP019307_cupin"/>
</dbReference>
<dbReference type="AlphaFoldDB" id="A0A7X4YN07"/>
<dbReference type="PANTHER" id="PTHR36448">
    <property type="entry name" value="BLR7373 PROTEIN"/>
    <property type="match status" value="1"/>
</dbReference>
<dbReference type="InterPro" id="IPR011051">
    <property type="entry name" value="RmlC_Cupin_sf"/>
</dbReference>
<sequence length="168" mass="18444">MITLNVVTYFFEDDGQIPNNPNLPVLLYAGAFQEDPFQAEARLKENNWRNSWVNGVFGYHHYHSNSHEVLAVLSGTALLAIGGEQGKEIEVQAGDVLVLPAGTGHKKIRSSGSFSVTGAYPDGMSYNTKTGQSGERPQALEDIMRVPLPDRDPVYGDEGPLIRIWATK</sequence>
<dbReference type="SUPFAM" id="SSF51182">
    <property type="entry name" value="RmlC-like cupins"/>
    <property type="match status" value="1"/>
</dbReference>
<dbReference type="CDD" id="cd02219">
    <property type="entry name" value="cupin_YjlB-like"/>
    <property type="match status" value="1"/>
</dbReference>